<protein>
    <submittedName>
        <fullName evidence="1">Mobile element protein</fullName>
    </submittedName>
</protein>
<proteinExistence type="predicted"/>
<evidence type="ECO:0000313" key="1">
    <source>
        <dbReference type="EMBL" id="AKB37125.1"/>
    </source>
</evidence>
<dbReference type="InterPro" id="IPR047654">
    <property type="entry name" value="IS1634_transpos"/>
</dbReference>
<dbReference type="Proteomes" id="UP000033123">
    <property type="component" value="Chromosome"/>
</dbReference>
<dbReference type="PATRIC" id="fig|1434118.4.peg.3290"/>
<dbReference type="PANTHER" id="PTHR34614:SF2">
    <property type="entry name" value="TRANSPOSASE IS4-LIKE DOMAIN-CONTAINING PROTEIN"/>
    <property type="match status" value="1"/>
</dbReference>
<dbReference type="PANTHER" id="PTHR34614">
    <property type="match status" value="1"/>
</dbReference>
<reference evidence="1 2" key="1">
    <citation type="submission" date="2014-07" db="EMBL/GenBank/DDBJ databases">
        <title>Methanogenic archaea and the global carbon cycle.</title>
        <authorList>
            <person name="Henriksen J.R."/>
            <person name="Luke J."/>
            <person name="Reinhart S."/>
            <person name="Benedict M.N."/>
            <person name="Youngblut N.D."/>
            <person name="Metcalf M.E."/>
            <person name="Whitaker R.J."/>
            <person name="Metcalf W.W."/>
        </authorList>
    </citation>
    <scope>NUCLEOTIDE SEQUENCE [LARGE SCALE GENOMIC DNA]</scope>
    <source>
        <strain evidence="1 2">C2J</strain>
    </source>
</reference>
<dbReference type="STRING" id="1434118.MSSAC_2535"/>
<organism evidence="1 2">
    <name type="scientific">Methanosarcina siciliae C2J</name>
    <dbReference type="NCBI Taxonomy" id="1434118"/>
    <lineage>
        <taxon>Archaea</taxon>
        <taxon>Methanobacteriati</taxon>
        <taxon>Methanobacteriota</taxon>
        <taxon>Stenosarchaea group</taxon>
        <taxon>Methanomicrobia</taxon>
        <taxon>Methanosarcinales</taxon>
        <taxon>Methanosarcinaceae</taxon>
        <taxon>Methanosarcina</taxon>
    </lineage>
</organism>
<dbReference type="HOGENOM" id="CLU_087509_0_0_2"/>
<sequence length="277" mass="31972">MVFLRKKLVNGKPYWYIVESARVDGKVKTIFQVYLGSAEKILDMKRQCESLPYDKLRSFDYGKLAALLHVNEELGFADIVNKHTDKKLIDGLSVGEYLLLDVIGKSHGVLSENGIEEWFKKSPLAFMWKFPHKLNCQNFLNQMNYVDLDTMKKIEDDLCRVLVGKGFTPSIMFVDESNWFTYANNYDDESELLHKGYNKKHRKDKNQICVSLAVNEDNIPFIHETYPGNVHDSEEFSGIVDKIINRLTELNICSEDLVLVFDKGNNSKDNIEKVSQK</sequence>
<dbReference type="EMBL" id="CP009508">
    <property type="protein sequence ID" value="AKB37125.1"/>
    <property type="molecule type" value="Genomic_DNA"/>
</dbReference>
<name>A0A0E3PPH2_9EURY</name>
<dbReference type="KEGG" id="msj:MSSAC_2535"/>
<accession>A0A0E3PPH2</accession>
<evidence type="ECO:0000313" key="2">
    <source>
        <dbReference type="Proteomes" id="UP000033123"/>
    </source>
</evidence>
<dbReference type="NCBIfam" id="NF033559">
    <property type="entry name" value="transpos_IS1634"/>
    <property type="match status" value="1"/>
</dbReference>
<gene>
    <name evidence="1" type="ORF">MSSAC_2535</name>
</gene>
<dbReference type="AlphaFoldDB" id="A0A0E3PPH2"/>